<protein>
    <submittedName>
        <fullName evidence="1">Uncharacterized protein</fullName>
    </submittedName>
</protein>
<dbReference type="AlphaFoldDB" id="A0A8E0IF23"/>
<evidence type="ECO:0000313" key="2">
    <source>
        <dbReference type="Proteomes" id="UP000014249"/>
    </source>
</evidence>
<organism evidence="1 2">
    <name type="scientific">Lacticaseibacillus paracasei subsp. paracasei CNCM I-4270</name>
    <dbReference type="NCBI Taxonomy" id="1256202"/>
    <lineage>
        <taxon>Bacteria</taxon>
        <taxon>Bacillati</taxon>
        <taxon>Bacillota</taxon>
        <taxon>Bacilli</taxon>
        <taxon>Lactobacillales</taxon>
        <taxon>Lactobacillaceae</taxon>
        <taxon>Lacticaseibacillus</taxon>
    </lineage>
</organism>
<proteinExistence type="predicted"/>
<sequence>MTEEIDGQVIRIISPSDLIINLGYVDRIKKGDSAEVVIFGDEIFDTDGKSLGLYTFVKDDLEVTHVNRHFSVISKIRKRHAGNSPYSNLLEQMSKSISTIYGTSHEVEEPAKLKISSEEIEPLKVKAPADLAIHKGDEVRVIHVE</sequence>
<gene>
    <name evidence="1" type="ORF">Lpp77_14207</name>
</gene>
<accession>A0A8E0IF23</accession>
<dbReference type="EMBL" id="ANJX01000394">
    <property type="protein sequence ID" value="EPC50586.1"/>
    <property type="molecule type" value="Genomic_DNA"/>
</dbReference>
<name>A0A8E0IF23_LACPA</name>
<dbReference type="Proteomes" id="UP000014249">
    <property type="component" value="Unassembled WGS sequence"/>
</dbReference>
<reference evidence="1 2" key="1">
    <citation type="journal article" date="2013" name="PLoS ONE">
        <title>Lactobacillus paracasei comparative genomics: towards species pan-genome definition and exploitation of diversity.</title>
        <authorList>
            <person name="Smokvina T."/>
            <person name="Wels M."/>
            <person name="Polka J."/>
            <person name="Chervaux C."/>
            <person name="Brisse S."/>
            <person name="Boekhorst J."/>
            <person name="van Hylckama Vlieg J.E."/>
            <person name="Siezen R.J."/>
        </authorList>
    </citation>
    <scope>NUCLEOTIDE SEQUENCE [LARGE SCALE GENOMIC DNA]</scope>
    <source>
        <strain evidence="1 2">CNCM I-4270</strain>
    </source>
</reference>
<evidence type="ECO:0000313" key="1">
    <source>
        <dbReference type="EMBL" id="EPC50586.1"/>
    </source>
</evidence>
<comment type="caution">
    <text evidence="1">The sequence shown here is derived from an EMBL/GenBank/DDBJ whole genome shotgun (WGS) entry which is preliminary data.</text>
</comment>